<name>A0A379CIS2_9FIRM</name>
<evidence type="ECO:0000256" key="1">
    <source>
        <dbReference type="SAM" id="Phobius"/>
    </source>
</evidence>
<evidence type="ECO:0000313" key="3">
    <source>
        <dbReference type="Proteomes" id="UP000255101"/>
    </source>
</evidence>
<evidence type="ECO:0000313" key="2">
    <source>
        <dbReference type="EMBL" id="SUB62128.1"/>
    </source>
</evidence>
<reference evidence="2 3" key="1">
    <citation type="submission" date="2018-06" db="EMBL/GenBank/DDBJ databases">
        <authorList>
            <consortium name="Pathogen Informatics"/>
            <person name="Doyle S."/>
        </authorList>
    </citation>
    <scope>NUCLEOTIDE SEQUENCE [LARGE SCALE GENOMIC DNA]</scope>
    <source>
        <strain evidence="2 3">NCTC11460</strain>
    </source>
</reference>
<gene>
    <name evidence="2" type="ORF">NCTC11460_02136</name>
</gene>
<dbReference type="Proteomes" id="UP000255101">
    <property type="component" value="Unassembled WGS sequence"/>
</dbReference>
<keyword evidence="1" id="KW-1133">Transmembrane helix</keyword>
<sequence>MDKKKIDNICDKLIDLLLAIYVISCITYPIFQITFFIVGNFLFKWSILIIALPTFILFTLIIIGVLIFLFLFIMGRKGII</sequence>
<accession>A0A379CIS2</accession>
<feature type="transmembrane region" description="Helical" evidence="1">
    <location>
        <begin position="12"/>
        <end position="39"/>
    </location>
</feature>
<dbReference type="EMBL" id="UGTB01000004">
    <property type="protein sequence ID" value="SUB62128.1"/>
    <property type="molecule type" value="Genomic_DNA"/>
</dbReference>
<proteinExistence type="predicted"/>
<protein>
    <submittedName>
        <fullName evidence="2">Uncharacterized protein</fullName>
    </submittedName>
</protein>
<feature type="transmembrane region" description="Helical" evidence="1">
    <location>
        <begin position="45"/>
        <end position="73"/>
    </location>
</feature>
<dbReference type="AlphaFoldDB" id="A0A379CIS2"/>
<organism evidence="2 3">
    <name type="scientific">Peptostreptococcus anaerobius</name>
    <dbReference type="NCBI Taxonomy" id="1261"/>
    <lineage>
        <taxon>Bacteria</taxon>
        <taxon>Bacillati</taxon>
        <taxon>Bacillota</taxon>
        <taxon>Clostridia</taxon>
        <taxon>Peptostreptococcales</taxon>
        <taxon>Peptostreptococcaceae</taxon>
        <taxon>Peptostreptococcus</taxon>
    </lineage>
</organism>
<keyword evidence="1" id="KW-0812">Transmembrane</keyword>
<keyword evidence="1" id="KW-0472">Membrane</keyword>